<dbReference type="Gene3D" id="3.40.50.410">
    <property type="entry name" value="von Willebrand factor, type A domain"/>
    <property type="match status" value="1"/>
</dbReference>
<evidence type="ECO:0000259" key="2">
    <source>
        <dbReference type="Pfam" id="PF07584"/>
    </source>
</evidence>
<keyword evidence="5" id="KW-1185">Reference proteome</keyword>
<feature type="transmembrane region" description="Helical" evidence="1">
    <location>
        <begin position="59"/>
        <end position="80"/>
    </location>
</feature>
<dbReference type="Pfam" id="PF13519">
    <property type="entry name" value="VWA_2"/>
    <property type="match status" value="1"/>
</dbReference>
<dbReference type="InterPro" id="IPR024163">
    <property type="entry name" value="Aerotolerance_reg_N"/>
</dbReference>
<dbReference type="Proteomes" id="UP000272238">
    <property type="component" value="Unassembled WGS sequence"/>
</dbReference>
<keyword evidence="1" id="KW-1133">Transmembrane helix</keyword>
<dbReference type="InterPro" id="IPR002035">
    <property type="entry name" value="VWF_A"/>
</dbReference>
<name>A0A494YXS2_9BACL</name>
<gene>
    <name evidence="4" type="ORF">D8M03_12870</name>
</gene>
<organism evidence="4 5">
    <name type="scientific">Ureibacillus endophyticus</name>
    <dbReference type="NCBI Taxonomy" id="1978490"/>
    <lineage>
        <taxon>Bacteria</taxon>
        <taxon>Bacillati</taxon>
        <taxon>Bacillota</taxon>
        <taxon>Bacilli</taxon>
        <taxon>Bacillales</taxon>
        <taxon>Caryophanaceae</taxon>
        <taxon>Ureibacillus</taxon>
    </lineage>
</organism>
<dbReference type="InterPro" id="IPR036465">
    <property type="entry name" value="vWFA_dom_sf"/>
</dbReference>
<dbReference type="AlphaFoldDB" id="A0A494YXS2"/>
<dbReference type="PANTHER" id="PTHR37464:SF1">
    <property type="entry name" value="BLL2463 PROTEIN"/>
    <property type="match status" value="1"/>
</dbReference>
<dbReference type="SUPFAM" id="SSF53300">
    <property type="entry name" value="vWA-like"/>
    <property type="match status" value="1"/>
</dbReference>
<evidence type="ECO:0000256" key="1">
    <source>
        <dbReference type="SAM" id="Phobius"/>
    </source>
</evidence>
<evidence type="ECO:0000313" key="4">
    <source>
        <dbReference type="EMBL" id="RKQ14965.1"/>
    </source>
</evidence>
<protein>
    <submittedName>
        <fullName evidence="4">VWA domain-containing protein</fullName>
    </submittedName>
</protein>
<feature type="domain" description="Aerotolerance regulator N-terminal" evidence="2">
    <location>
        <begin position="1"/>
        <end position="78"/>
    </location>
</feature>
<comment type="caution">
    <text evidence="4">The sequence shown here is derived from an EMBL/GenBank/DDBJ whole genome shotgun (WGS) entry which is preliminary data.</text>
</comment>
<sequence>MGFSNILFLWASILPLIVLLYYFFRKKYKDQPISSTIFWEEVMQETKASPYLKHLQKNALLYLQLLALILFVLALMNPFIKTKEIAGEQSIWIVDTSATMLAGQTFAQHKEEMKSLASEFTGQPLTIITTGDEPKTIIRQETDSSAIHKAIDSLEVTYEEEQLIKAIDVAQAYVGETATSIYLFTDSVERGELPISSEQIKWIVKGASKDLQNVSIKRFAATSIGEEALALIQLKNETDEKKQVELILQDSEGRVIVEEGIALKEQEEMTKTFEKLPLTESLFATIQVEDDYEVDNSMVTILGNNLSQIVIDQQMHQLVQKGFQALNTEVKLVPSDQLATIKEALIVTNQVELLGKTDSPLILIGRDDELSEEVNSLVDVSEDALFAFSNLEDVYVNSVYPGFDQFETIATIGEMPFIQRSSKGDIVILADIQSTDWPLHPSFPLFLWSLQNELLEGTTSLGTFSPNESRGVSLAAGDWSIYSKDDEYISSFENANQFKAPTKPGLYTVRSNEEEKLLIVQLSENEREIKEGTSFELGTLQNKGNEESSKKLIIIWLLIPILLLLVIEWEVQRRRGFTN</sequence>
<proteinExistence type="predicted"/>
<dbReference type="RefSeq" id="WP_121215237.1">
    <property type="nucleotide sequence ID" value="NZ_JAMYWW010000001.1"/>
</dbReference>
<keyword evidence="1" id="KW-0472">Membrane</keyword>
<keyword evidence="1" id="KW-0812">Transmembrane</keyword>
<accession>A0A494YXS2</accession>
<dbReference type="OrthoDB" id="9780136at2"/>
<dbReference type="PANTHER" id="PTHR37464">
    <property type="entry name" value="BLL2463 PROTEIN"/>
    <property type="match status" value="1"/>
</dbReference>
<feature type="transmembrane region" description="Helical" evidence="1">
    <location>
        <begin position="6"/>
        <end position="24"/>
    </location>
</feature>
<evidence type="ECO:0000259" key="3">
    <source>
        <dbReference type="Pfam" id="PF13519"/>
    </source>
</evidence>
<feature type="transmembrane region" description="Helical" evidence="1">
    <location>
        <begin position="552"/>
        <end position="571"/>
    </location>
</feature>
<dbReference type="Pfam" id="PF07584">
    <property type="entry name" value="BatA"/>
    <property type="match status" value="1"/>
</dbReference>
<evidence type="ECO:0000313" key="5">
    <source>
        <dbReference type="Proteomes" id="UP000272238"/>
    </source>
</evidence>
<dbReference type="EMBL" id="RBZN01000036">
    <property type="protein sequence ID" value="RKQ14965.1"/>
    <property type="molecule type" value="Genomic_DNA"/>
</dbReference>
<reference evidence="4 5" key="1">
    <citation type="journal article" date="2016" name="Antonie Van Leeuwenhoek">
        <title>Lysinibacillus endophyticus sp. nov., an indole-3-acetic acid producing endophytic bacterium isolated from corn root (Zea mays cv. Xinken-5).</title>
        <authorList>
            <person name="Yu J."/>
            <person name="Guan X."/>
            <person name="Liu C."/>
            <person name="Xiang W."/>
            <person name="Yu Z."/>
            <person name="Liu X."/>
            <person name="Wang G."/>
        </authorList>
    </citation>
    <scope>NUCLEOTIDE SEQUENCE [LARGE SCALE GENOMIC DNA]</scope>
    <source>
        <strain evidence="4 5">DSM 100506</strain>
    </source>
</reference>
<feature type="domain" description="VWFA" evidence="3">
    <location>
        <begin position="93"/>
        <end position="187"/>
    </location>
</feature>